<evidence type="ECO:0000313" key="3">
    <source>
        <dbReference type="Proteomes" id="UP000594263"/>
    </source>
</evidence>
<dbReference type="AlphaFoldDB" id="A0A7N0U2M7"/>
<feature type="region of interest" description="Disordered" evidence="1">
    <location>
        <begin position="103"/>
        <end position="127"/>
    </location>
</feature>
<dbReference type="InterPro" id="IPR039599">
    <property type="entry name" value="RBM48"/>
</dbReference>
<dbReference type="GO" id="GO:0005654">
    <property type="term" value="C:nucleoplasm"/>
    <property type="evidence" value="ECO:0007669"/>
    <property type="project" value="TreeGrafter"/>
</dbReference>
<dbReference type="OMA" id="KSANPWI"/>
<name>A0A7N0U2M7_KALFE</name>
<dbReference type="Proteomes" id="UP000594263">
    <property type="component" value="Unplaced"/>
</dbReference>
<dbReference type="EnsemblPlants" id="Kaladp0050s0140.1.v1.1">
    <property type="protein sequence ID" value="Kaladp0050s0140.1.v1.1"/>
    <property type="gene ID" value="Kaladp0050s0140.v1.1"/>
</dbReference>
<feature type="region of interest" description="Disordered" evidence="1">
    <location>
        <begin position="42"/>
        <end position="62"/>
    </location>
</feature>
<dbReference type="Gramene" id="Kaladp0050s0140.1.v1.1">
    <property type="protein sequence ID" value="Kaladp0050s0140.1.v1.1"/>
    <property type="gene ID" value="Kaladp0050s0140.v1.1"/>
</dbReference>
<accession>A0A7N0U2M7</accession>
<protein>
    <submittedName>
        <fullName evidence="2">Uncharacterized protein</fullName>
    </submittedName>
</protein>
<dbReference type="PANTHER" id="PTHR20957">
    <property type="entry name" value="RNA-BINDING PROTEIN 48"/>
    <property type="match status" value="1"/>
</dbReference>
<evidence type="ECO:0000256" key="1">
    <source>
        <dbReference type="SAM" id="MobiDB-lite"/>
    </source>
</evidence>
<feature type="compositionally biased region" description="Basic and acidic residues" evidence="1">
    <location>
        <begin position="114"/>
        <end position="127"/>
    </location>
</feature>
<feature type="compositionally biased region" description="Basic and acidic residues" evidence="1">
    <location>
        <begin position="42"/>
        <end position="52"/>
    </location>
</feature>
<keyword evidence="3" id="KW-1185">Reference proteome</keyword>
<sequence>MPRSRDELPAVRVYTVCDESNLSDTKEKLEVRRKEVISRLDTGKSSKLEGHNENASINHGHKLEPLGYQISVKNPPIDRVSSDQDYFPSDSMNQTVKFVREKLSKIQSNSEGVPEAKKPRLDNRRRI</sequence>
<proteinExistence type="predicted"/>
<dbReference type="PANTHER" id="PTHR20957:SF0">
    <property type="entry name" value="RNA-BINDING PROTEIN 48"/>
    <property type="match status" value="1"/>
</dbReference>
<evidence type="ECO:0000313" key="2">
    <source>
        <dbReference type="EnsemblPlants" id="Kaladp0050s0140.1.v1.1"/>
    </source>
</evidence>
<organism evidence="2 3">
    <name type="scientific">Kalanchoe fedtschenkoi</name>
    <name type="common">Lavender scallops</name>
    <name type="synonym">South American air plant</name>
    <dbReference type="NCBI Taxonomy" id="63787"/>
    <lineage>
        <taxon>Eukaryota</taxon>
        <taxon>Viridiplantae</taxon>
        <taxon>Streptophyta</taxon>
        <taxon>Embryophyta</taxon>
        <taxon>Tracheophyta</taxon>
        <taxon>Spermatophyta</taxon>
        <taxon>Magnoliopsida</taxon>
        <taxon>eudicotyledons</taxon>
        <taxon>Gunneridae</taxon>
        <taxon>Pentapetalae</taxon>
        <taxon>Saxifragales</taxon>
        <taxon>Crassulaceae</taxon>
        <taxon>Kalanchoe</taxon>
    </lineage>
</organism>
<reference evidence="2" key="1">
    <citation type="submission" date="2021-01" db="UniProtKB">
        <authorList>
            <consortium name="EnsemblPlants"/>
        </authorList>
    </citation>
    <scope>IDENTIFICATION</scope>
</reference>